<dbReference type="PANTHER" id="PTHR22777:SF17">
    <property type="entry name" value="UPF0053 PROTEIN SLL0260"/>
    <property type="match status" value="1"/>
</dbReference>
<dbReference type="Pfam" id="PF00571">
    <property type="entry name" value="CBS"/>
    <property type="match status" value="1"/>
</dbReference>
<keyword evidence="3" id="KW-0812">Transmembrane</keyword>
<dbReference type="KEGG" id="psin:CAK95_08200"/>
<keyword evidence="9" id="KW-1185">Reference proteome</keyword>
<comment type="similarity">
    <text evidence="2">Belongs to the UPF0053 family. Hemolysin C subfamily.</text>
</comment>
<evidence type="ECO:0000313" key="9">
    <source>
        <dbReference type="Proteomes" id="UP000194137"/>
    </source>
</evidence>
<dbReference type="SMART" id="SM01091">
    <property type="entry name" value="CorC_HlyC"/>
    <property type="match status" value="1"/>
</dbReference>
<dbReference type="RefSeq" id="WP_086087475.1">
    <property type="nucleotide sequence ID" value="NZ_CP021112.1"/>
</dbReference>
<keyword evidence="4" id="KW-0677">Repeat</keyword>
<dbReference type="PANTHER" id="PTHR22777">
    <property type="entry name" value="HEMOLYSIN-RELATED"/>
    <property type="match status" value="1"/>
</dbReference>
<evidence type="ECO:0000256" key="4">
    <source>
        <dbReference type="ARBA" id="ARBA00022737"/>
    </source>
</evidence>
<dbReference type="Gene3D" id="3.10.580.10">
    <property type="entry name" value="CBS-domain"/>
    <property type="match status" value="1"/>
</dbReference>
<keyword evidence="5" id="KW-1133">Transmembrane helix</keyword>
<proteinExistence type="inferred from homology"/>
<dbReference type="STRING" id="1235591.CAK95_08200"/>
<evidence type="ECO:0000256" key="1">
    <source>
        <dbReference type="ARBA" id="ARBA00004141"/>
    </source>
</evidence>
<dbReference type="InterPro" id="IPR002550">
    <property type="entry name" value="CNNM"/>
</dbReference>
<dbReference type="Gene3D" id="3.30.465.10">
    <property type="match status" value="1"/>
</dbReference>
<dbReference type="PROSITE" id="PS51846">
    <property type="entry name" value="CNNM"/>
    <property type="match status" value="1"/>
</dbReference>
<comment type="subcellular location">
    <subcellularLocation>
        <location evidence="1">Membrane</location>
        <topology evidence="1">Multi-pass membrane protein</topology>
    </subcellularLocation>
</comment>
<dbReference type="GO" id="GO:0050660">
    <property type="term" value="F:flavin adenine dinucleotide binding"/>
    <property type="evidence" value="ECO:0007669"/>
    <property type="project" value="InterPro"/>
</dbReference>
<dbReference type="Proteomes" id="UP000194137">
    <property type="component" value="Chromosome"/>
</dbReference>
<dbReference type="GO" id="GO:0005886">
    <property type="term" value="C:plasma membrane"/>
    <property type="evidence" value="ECO:0007669"/>
    <property type="project" value="TreeGrafter"/>
</dbReference>
<dbReference type="InterPro" id="IPR005170">
    <property type="entry name" value="Transptr-assoc_dom"/>
</dbReference>
<dbReference type="PROSITE" id="PS51371">
    <property type="entry name" value="CBS"/>
    <property type="match status" value="1"/>
</dbReference>
<keyword evidence="7" id="KW-0472">Membrane</keyword>
<accession>A0A1W6ZP75</accession>
<dbReference type="SUPFAM" id="SSF54631">
    <property type="entry name" value="CBS-domain pair"/>
    <property type="match status" value="1"/>
</dbReference>
<name>A0A1W6ZP75_9HYPH</name>
<dbReference type="Pfam" id="PF03471">
    <property type="entry name" value="CorC_HlyC"/>
    <property type="match status" value="1"/>
</dbReference>
<dbReference type="InterPro" id="IPR046342">
    <property type="entry name" value="CBS_dom_sf"/>
</dbReference>
<keyword evidence="6" id="KW-0129">CBS domain</keyword>
<gene>
    <name evidence="8" type="ORF">CAK95_08200</name>
</gene>
<evidence type="ECO:0000256" key="2">
    <source>
        <dbReference type="ARBA" id="ARBA00006446"/>
    </source>
</evidence>
<protein>
    <submittedName>
        <fullName evidence="8">Hemolysin</fullName>
    </submittedName>
</protein>
<evidence type="ECO:0000256" key="7">
    <source>
        <dbReference type="ARBA" id="ARBA00023136"/>
    </source>
</evidence>
<evidence type="ECO:0000256" key="6">
    <source>
        <dbReference type="ARBA" id="ARBA00023122"/>
    </source>
</evidence>
<dbReference type="CDD" id="cd04590">
    <property type="entry name" value="CBS_pair_CorC_HlyC_assoc"/>
    <property type="match status" value="1"/>
</dbReference>
<dbReference type="Pfam" id="PF01595">
    <property type="entry name" value="CNNM"/>
    <property type="match status" value="1"/>
</dbReference>
<dbReference type="OrthoDB" id="9805314at2"/>
<dbReference type="InterPro" id="IPR036318">
    <property type="entry name" value="FAD-bd_PCMH-like_sf"/>
</dbReference>
<evidence type="ECO:0000313" key="8">
    <source>
        <dbReference type="EMBL" id="ARP99065.1"/>
    </source>
</evidence>
<dbReference type="InterPro" id="IPR044751">
    <property type="entry name" value="Ion_transp-like_CBS"/>
</dbReference>
<dbReference type="InterPro" id="IPR016169">
    <property type="entry name" value="FAD-bd_PCMH_sub2"/>
</dbReference>
<organism evidence="8 9">
    <name type="scientific">Pseudorhodoplanes sinuspersici</name>
    <dbReference type="NCBI Taxonomy" id="1235591"/>
    <lineage>
        <taxon>Bacteria</taxon>
        <taxon>Pseudomonadati</taxon>
        <taxon>Pseudomonadota</taxon>
        <taxon>Alphaproteobacteria</taxon>
        <taxon>Hyphomicrobiales</taxon>
        <taxon>Pseudorhodoplanes</taxon>
    </lineage>
</organism>
<dbReference type="EMBL" id="CP021112">
    <property type="protein sequence ID" value="ARP99065.1"/>
    <property type="molecule type" value="Genomic_DNA"/>
</dbReference>
<evidence type="ECO:0000256" key="3">
    <source>
        <dbReference type="ARBA" id="ARBA00022692"/>
    </source>
</evidence>
<dbReference type="InterPro" id="IPR000644">
    <property type="entry name" value="CBS_dom"/>
</dbReference>
<evidence type="ECO:0000256" key="5">
    <source>
        <dbReference type="ARBA" id="ARBA00022989"/>
    </source>
</evidence>
<sequence length="433" mass="46899">MTVWLELAIVVGLILLNGFFAMAELAIVSSRRIRLQQMADGGSAGAARALTLAENPGRFLSGVQVGITLIGILSGAYGGSTLGARLGQVLNEYPIFAPRGDEIAFIVVVIAITALSVVVGELVPKRIALLKPEPIASAVAGPLQILVLIARPLVWFLETSTALLLKLLRIPEKRSDGVTEEEVRIAIAEGTEAGVIDEVEEEMIHGVLALADSSVASVMVPRPDVYWIDLADDKEVIEREIADCPYSRIVVAREGDIGRPLGVLQKKDLVGDLVAGRGIQVEERLIEPVFVPETMPVLRLLETFKSTPVHIAFVVDEYGDFLGVATLNDVLEGIAGDLGEEHEQPSEDIVRRPDGSWLVDGRAPVSELLEKLKLPEVDGEFHTAAGFALERLAHIPVECETFEIPGWRIEILDMDGKRIDKLLFVPMPQTVDG</sequence>
<dbReference type="SUPFAM" id="SSF56176">
    <property type="entry name" value="FAD-binding/transporter-associated domain-like"/>
    <property type="match status" value="1"/>
</dbReference>
<dbReference type="AlphaFoldDB" id="A0A1W6ZP75"/>
<reference evidence="8 9" key="1">
    <citation type="submission" date="2017-05" db="EMBL/GenBank/DDBJ databases">
        <title>Full genome sequence of Pseudorhodoplanes sinuspersici.</title>
        <authorList>
            <person name="Dastgheib S.M.M."/>
            <person name="Shavandi M."/>
            <person name="Tirandaz H."/>
        </authorList>
    </citation>
    <scope>NUCLEOTIDE SEQUENCE [LARGE SCALE GENOMIC DNA]</scope>
    <source>
        <strain evidence="8 9">RIPI110</strain>
    </source>
</reference>